<reference evidence="6 7" key="1">
    <citation type="submission" date="2014-09" db="EMBL/GenBank/DDBJ databases">
        <title>Isolation and characterization of Aurantimonas altamirensis ON-56566 from clinical sample following a dog bite.</title>
        <authorList>
            <person name="Eshaghi A."/>
            <person name="Li A."/>
            <person name="Shahinas D."/>
            <person name="Bahn P."/>
            <person name="Kus J.V."/>
            <person name="Patel S.N."/>
        </authorList>
    </citation>
    <scope>NUCLEOTIDE SEQUENCE [LARGE SCALE GENOMIC DNA]</scope>
    <source>
        <strain evidence="6 7">ON-56566</strain>
    </source>
</reference>
<evidence type="ECO:0000313" key="6">
    <source>
        <dbReference type="EMBL" id="KHJ53256.1"/>
    </source>
</evidence>
<keyword evidence="2" id="KW-0805">Transcription regulation</keyword>
<feature type="domain" description="HTH lysR-type" evidence="5">
    <location>
        <begin position="6"/>
        <end position="63"/>
    </location>
</feature>
<dbReference type="InterPro" id="IPR058163">
    <property type="entry name" value="LysR-type_TF_proteobact-type"/>
</dbReference>
<dbReference type="OrthoDB" id="9787460at2"/>
<comment type="similarity">
    <text evidence="1">Belongs to the LysR transcriptional regulatory family.</text>
</comment>
<evidence type="ECO:0000259" key="5">
    <source>
        <dbReference type="PROSITE" id="PS50931"/>
    </source>
</evidence>
<proteinExistence type="inferred from homology"/>
<protein>
    <submittedName>
        <fullName evidence="6">LysR family transcriptional regulator</fullName>
    </submittedName>
</protein>
<dbReference type="SUPFAM" id="SSF46785">
    <property type="entry name" value="Winged helix' DNA-binding domain"/>
    <property type="match status" value="1"/>
</dbReference>
<dbReference type="PANTHER" id="PTHR30537">
    <property type="entry name" value="HTH-TYPE TRANSCRIPTIONAL REGULATOR"/>
    <property type="match status" value="1"/>
</dbReference>
<evidence type="ECO:0000313" key="7">
    <source>
        <dbReference type="Proteomes" id="UP000030826"/>
    </source>
</evidence>
<evidence type="ECO:0000256" key="1">
    <source>
        <dbReference type="ARBA" id="ARBA00009437"/>
    </source>
</evidence>
<evidence type="ECO:0000256" key="2">
    <source>
        <dbReference type="ARBA" id="ARBA00023015"/>
    </source>
</evidence>
<evidence type="ECO:0000256" key="3">
    <source>
        <dbReference type="ARBA" id="ARBA00023125"/>
    </source>
</evidence>
<dbReference type="Pfam" id="PF03466">
    <property type="entry name" value="LysR_substrate"/>
    <property type="match status" value="1"/>
</dbReference>
<organism evidence="6 7">
    <name type="scientific">Aureimonas altamirensis</name>
    <dbReference type="NCBI Taxonomy" id="370622"/>
    <lineage>
        <taxon>Bacteria</taxon>
        <taxon>Pseudomonadati</taxon>
        <taxon>Pseudomonadota</taxon>
        <taxon>Alphaproteobacteria</taxon>
        <taxon>Hyphomicrobiales</taxon>
        <taxon>Aurantimonadaceae</taxon>
        <taxon>Aureimonas</taxon>
    </lineage>
</organism>
<dbReference type="AlphaFoldDB" id="A0A0B1Q1D3"/>
<dbReference type="Gene3D" id="3.40.190.290">
    <property type="match status" value="1"/>
</dbReference>
<dbReference type="Proteomes" id="UP000030826">
    <property type="component" value="Unassembled WGS sequence"/>
</dbReference>
<dbReference type="PANTHER" id="PTHR30537:SF3">
    <property type="entry name" value="TRANSCRIPTIONAL REGULATORY PROTEIN"/>
    <property type="match status" value="1"/>
</dbReference>
<dbReference type="PROSITE" id="PS50931">
    <property type="entry name" value="HTH_LYSR"/>
    <property type="match status" value="1"/>
</dbReference>
<keyword evidence="4" id="KW-0804">Transcription</keyword>
<sequence length="306" mass="34375">MPGIGFDWDDLRYFLAVAQTGQLSSAARRLRSNHVTVSRRIDRLEQSLSLRLFERSPRGYTLTGVGERLVAHAQAMEQTADGLHEIISGEAAALRGVIRLSTPEGFGSFFLSSRLPDFASRNPGLLIEFMTLQQILSLSRREADISVALHPPAAGPYQVEKIARYRLLVYASRSYLERHPPIRSRAEAMEHPLAGYIDDMIFAPGLDYLRDILPGKRAGYQSSSIIAQLAAGLAGYGMTILPYFIARAYPQLVPVLPQELHIEREYWLSCREDLADAPRIRVVRDFIRSEAAAFEEMFMARPILQD</sequence>
<dbReference type="FunFam" id="1.10.10.10:FF:000001">
    <property type="entry name" value="LysR family transcriptional regulator"/>
    <property type="match status" value="1"/>
</dbReference>
<evidence type="ECO:0000256" key="4">
    <source>
        <dbReference type="ARBA" id="ARBA00023163"/>
    </source>
</evidence>
<dbReference type="Pfam" id="PF00126">
    <property type="entry name" value="HTH_1"/>
    <property type="match status" value="1"/>
</dbReference>
<dbReference type="InterPro" id="IPR000847">
    <property type="entry name" value="LysR_HTH_N"/>
</dbReference>
<name>A0A0B1Q1D3_9HYPH</name>
<dbReference type="GO" id="GO:0003700">
    <property type="term" value="F:DNA-binding transcription factor activity"/>
    <property type="evidence" value="ECO:0007669"/>
    <property type="project" value="InterPro"/>
</dbReference>
<comment type="caution">
    <text evidence="6">The sequence shown here is derived from an EMBL/GenBank/DDBJ whole genome shotgun (WGS) entry which is preliminary data.</text>
</comment>
<dbReference type="GO" id="GO:0006351">
    <property type="term" value="P:DNA-templated transcription"/>
    <property type="evidence" value="ECO:0007669"/>
    <property type="project" value="TreeGrafter"/>
</dbReference>
<dbReference type="InterPro" id="IPR036388">
    <property type="entry name" value="WH-like_DNA-bd_sf"/>
</dbReference>
<dbReference type="STRING" id="370622.LA66_17720"/>
<dbReference type="InterPro" id="IPR005119">
    <property type="entry name" value="LysR_subst-bd"/>
</dbReference>
<dbReference type="Gene3D" id="1.10.10.10">
    <property type="entry name" value="Winged helix-like DNA-binding domain superfamily/Winged helix DNA-binding domain"/>
    <property type="match status" value="1"/>
</dbReference>
<accession>A0A0B1Q1D3</accession>
<dbReference type="SUPFAM" id="SSF53850">
    <property type="entry name" value="Periplasmic binding protein-like II"/>
    <property type="match status" value="1"/>
</dbReference>
<keyword evidence="3" id="KW-0238">DNA-binding</keyword>
<gene>
    <name evidence="6" type="ORF">LA66_17720</name>
</gene>
<dbReference type="EMBL" id="JRFJ01000006">
    <property type="protein sequence ID" value="KHJ53256.1"/>
    <property type="molecule type" value="Genomic_DNA"/>
</dbReference>
<dbReference type="InterPro" id="IPR036390">
    <property type="entry name" value="WH_DNA-bd_sf"/>
</dbReference>
<dbReference type="GO" id="GO:0043565">
    <property type="term" value="F:sequence-specific DNA binding"/>
    <property type="evidence" value="ECO:0007669"/>
    <property type="project" value="TreeGrafter"/>
</dbReference>
<dbReference type="RefSeq" id="WP_039195378.1">
    <property type="nucleotide sequence ID" value="NZ_JRFJ01000006.1"/>
</dbReference>